<feature type="modified residue" description="4-aspartylphosphate" evidence="2">
    <location>
        <position position="63"/>
    </location>
</feature>
<comment type="caution">
    <text evidence="4">The sequence shown here is derived from an EMBL/GenBank/DDBJ whole genome shotgun (WGS) entry which is preliminary data.</text>
</comment>
<feature type="domain" description="Response regulatory" evidence="3">
    <location>
        <begin position="13"/>
        <end position="130"/>
    </location>
</feature>
<evidence type="ECO:0000313" key="4">
    <source>
        <dbReference type="EMBL" id="GIZ52323.1"/>
    </source>
</evidence>
<dbReference type="InterPro" id="IPR001789">
    <property type="entry name" value="Sig_transdc_resp-reg_receiver"/>
</dbReference>
<dbReference type="Gene3D" id="3.40.50.2300">
    <property type="match status" value="1"/>
</dbReference>
<dbReference type="Proteomes" id="UP000887222">
    <property type="component" value="Unassembled WGS sequence"/>
</dbReference>
<dbReference type="PROSITE" id="PS50110">
    <property type="entry name" value="RESPONSE_REGULATORY"/>
    <property type="match status" value="1"/>
</dbReference>
<reference evidence="4 5" key="1">
    <citation type="journal article" date="2022" name="Int. J. Syst. Evol. Microbiol.">
        <title>Noviherbaspirillum aridicola sp. nov., isolated from an arid soil in Pakistan.</title>
        <authorList>
            <person name="Khan I.U."/>
            <person name="Saqib M."/>
            <person name="Amin A."/>
            <person name="Hussain F."/>
            <person name="Li L."/>
            <person name="Liu Y.H."/>
            <person name="Fang B.Z."/>
            <person name="Ahmed I."/>
            <person name="Li W.J."/>
        </authorList>
    </citation>
    <scope>NUCLEOTIDE SEQUENCE [LARGE SCALE GENOMIC DNA]</scope>
    <source>
        <strain evidence="4 5">NCCP-691</strain>
    </source>
</reference>
<dbReference type="EMBL" id="BPMK01000009">
    <property type="protein sequence ID" value="GIZ52323.1"/>
    <property type="molecule type" value="Genomic_DNA"/>
</dbReference>
<gene>
    <name evidence="4" type="ORF">NCCP691_23370</name>
</gene>
<dbReference type="PANTHER" id="PTHR44591:SF3">
    <property type="entry name" value="RESPONSE REGULATORY DOMAIN-CONTAINING PROTEIN"/>
    <property type="match status" value="1"/>
</dbReference>
<dbReference type="InterPro" id="IPR011006">
    <property type="entry name" value="CheY-like_superfamily"/>
</dbReference>
<accession>A0ABQ4Q557</accession>
<name>A0ABQ4Q557_9BURK</name>
<dbReference type="Pfam" id="PF00072">
    <property type="entry name" value="Response_reg"/>
    <property type="match status" value="1"/>
</dbReference>
<sequence length="138" mass="15140">MTDASACARPLQRVLYIEDDEDIQAIVQVALEDVGGLSLRICSGGREALEALPGFQPDLVLLDVMMPLMDGPTTLRALRDLPGCAELPAVFMTARAQPSDIAHYEGIGALGVIVKPFQAARLAQQLRDMWRRHQEERS</sequence>
<dbReference type="InterPro" id="IPR050595">
    <property type="entry name" value="Bact_response_regulator"/>
</dbReference>
<protein>
    <submittedName>
        <fullName evidence="4">Response regulator</fullName>
    </submittedName>
</protein>
<dbReference type="RefSeq" id="WP_220808532.1">
    <property type="nucleotide sequence ID" value="NZ_BPMK01000009.1"/>
</dbReference>
<dbReference type="SUPFAM" id="SSF52172">
    <property type="entry name" value="CheY-like"/>
    <property type="match status" value="1"/>
</dbReference>
<keyword evidence="1 2" id="KW-0597">Phosphoprotein</keyword>
<dbReference type="SMART" id="SM00448">
    <property type="entry name" value="REC"/>
    <property type="match status" value="1"/>
</dbReference>
<evidence type="ECO:0000259" key="3">
    <source>
        <dbReference type="PROSITE" id="PS50110"/>
    </source>
</evidence>
<evidence type="ECO:0000256" key="1">
    <source>
        <dbReference type="ARBA" id="ARBA00022553"/>
    </source>
</evidence>
<evidence type="ECO:0000256" key="2">
    <source>
        <dbReference type="PROSITE-ProRule" id="PRU00169"/>
    </source>
</evidence>
<dbReference type="PANTHER" id="PTHR44591">
    <property type="entry name" value="STRESS RESPONSE REGULATOR PROTEIN 1"/>
    <property type="match status" value="1"/>
</dbReference>
<evidence type="ECO:0000313" key="5">
    <source>
        <dbReference type="Proteomes" id="UP000887222"/>
    </source>
</evidence>
<organism evidence="4 5">
    <name type="scientific">Noviherbaspirillum aridicola</name>
    <dbReference type="NCBI Taxonomy" id="2849687"/>
    <lineage>
        <taxon>Bacteria</taxon>
        <taxon>Pseudomonadati</taxon>
        <taxon>Pseudomonadota</taxon>
        <taxon>Betaproteobacteria</taxon>
        <taxon>Burkholderiales</taxon>
        <taxon>Oxalobacteraceae</taxon>
        <taxon>Noviherbaspirillum</taxon>
    </lineage>
</organism>
<proteinExistence type="predicted"/>
<keyword evidence="5" id="KW-1185">Reference proteome</keyword>